<dbReference type="InterPro" id="IPR024035">
    <property type="entry name" value="MSMEG_0567_GNAT"/>
</dbReference>
<dbReference type="Pfam" id="PF00583">
    <property type="entry name" value="Acetyltransf_1"/>
    <property type="match status" value="1"/>
</dbReference>
<dbReference type="Gene3D" id="3.40.630.30">
    <property type="match status" value="1"/>
</dbReference>
<evidence type="ECO:0000313" key="2">
    <source>
        <dbReference type="EMBL" id="MFD1235834.1"/>
    </source>
</evidence>
<gene>
    <name evidence="2" type="ORF">ACFQ34_21285</name>
</gene>
<dbReference type="SUPFAM" id="SSF55729">
    <property type="entry name" value="Acyl-CoA N-acyltransferases (Nat)"/>
    <property type="match status" value="1"/>
</dbReference>
<keyword evidence="3" id="KW-1185">Reference proteome</keyword>
<accession>A0ABW3VNV8</accession>
<comment type="caution">
    <text evidence="2">The sequence shown here is derived from an EMBL/GenBank/DDBJ whole genome shotgun (WGS) entry which is preliminary data.</text>
</comment>
<organism evidence="2 3">
    <name type="scientific">Pseudonocardia benzenivorans</name>
    <dbReference type="NCBI Taxonomy" id="228005"/>
    <lineage>
        <taxon>Bacteria</taxon>
        <taxon>Bacillati</taxon>
        <taxon>Actinomycetota</taxon>
        <taxon>Actinomycetes</taxon>
        <taxon>Pseudonocardiales</taxon>
        <taxon>Pseudonocardiaceae</taxon>
        <taxon>Pseudonocardia</taxon>
    </lineage>
</organism>
<dbReference type="InterPro" id="IPR000182">
    <property type="entry name" value="GNAT_dom"/>
</dbReference>
<reference evidence="3" key="1">
    <citation type="journal article" date="2019" name="Int. J. Syst. Evol. Microbiol.">
        <title>The Global Catalogue of Microorganisms (GCM) 10K type strain sequencing project: providing services to taxonomists for standard genome sequencing and annotation.</title>
        <authorList>
            <consortium name="The Broad Institute Genomics Platform"/>
            <consortium name="The Broad Institute Genome Sequencing Center for Infectious Disease"/>
            <person name="Wu L."/>
            <person name="Ma J."/>
        </authorList>
    </citation>
    <scope>NUCLEOTIDE SEQUENCE [LARGE SCALE GENOMIC DNA]</scope>
    <source>
        <strain evidence="3">CCUG 49018</strain>
    </source>
</reference>
<feature type="domain" description="N-acetyltransferase" evidence="1">
    <location>
        <begin position="21"/>
        <end position="168"/>
    </location>
</feature>
<proteinExistence type="predicted"/>
<dbReference type="EMBL" id="JBHTMB010000175">
    <property type="protein sequence ID" value="MFD1235834.1"/>
    <property type="molecule type" value="Genomic_DNA"/>
</dbReference>
<dbReference type="NCBIfam" id="TIGR04045">
    <property type="entry name" value="MSMEG_0567_GNAT"/>
    <property type="match status" value="1"/>
</dbReference>
<dbReference type="Proteomes" id="UP001597182">
    <property type="component" value="Unassembled WGS sequence"/>
</dbReference>
<name>A0ABW3VNV8_9PSEU</name>
<evidence type="ECO:0000313" key="3">
    <source>
        <dbReference type="Proteomes" id="UP001597182"/>
    </source>
</evidence>
<dbReference type="RefSeq" id="WP_013678270.1">
    <property type="nucleotide sequence ID" value="NZ_BAABKS010000084.1"/>
</dbReference>
<dbReference type="InterPro" id="IPR016181">
    <property type="entry name" value="Acyl_CoA_acyltransferase"/>
</dbReference>
<dbReference type="PROSITE" id="PS51186">
    <property type="entry name" value="GNAT"/>
    <property type="match status" value="1"/>
</dbReference>
<sequence>MTTTDPITVARPWRTEPRPRLECKLATDDADLAYHHAIRRSVFVLEQAVFARSDNDVRDEDASTMRILGYADGEPAGTVRLFPIDPGEPGGDWQGDRLAVLPPFRSMLLGLPLVRAAVATAAARGGSRMIAHVQPANRTFFRRLGWTQVGEPEVYLGLPHLLMEIDLAAARAASRPSAS</sequence>
<evidence type="ECO:0000259" key="1">
    <source>
        <dbReference type="PROSITE" id="PS51186"/>
    </source>
</evidence>
<protein>
    <submittedName>
        <fullName evidence="2">MSMEG_0567/Sll0786 family nitrogen starvation N-acetyltransferase</fullName>
    </submittedName>
</protein>